<evidence type="ECO:0000256" key="2">
    <source>
        <dbReference type="ARBA" id="ARBA00022490"/>
    </source>
</evidence>
<reference evidence="8" key="1">
    <citation type="submission" date="2021-01" db="EMBL/GenBank/DDBJ databases">
        <authorList>
            <person name="Corre E."/>
            <person name="Pelletier E."/>
            <person name="Niang G."/>
            <person name="Scheremetjew M."/>
            <person name="Finn R."/>
            <person name="Kale V."/>
            <person name="Holt S."/>
            <person name="Cochrane G."/>
            <person name="Meng A."/>
            <person name="Brown T."/>
            <person name="Cohen L."/>
        </authorList>
    </citation>
    <scope>NUCLEOTIDE SEQUENCE</scope>
    <source>
        <strain evidence="8">CCMP722</strain>
    </source>
</reference>
<evidence type="ECO:0000313" key="8">
    <source>
        <dbReference type="EMBL" id="CAD8654263.1"/>
    </source>
</evidence>
<dbReference type="Pfam" id="PF01926">
    <property type="entry name" value="MMR_HSR1"/>
    <property type="match status" value="1"/>
</dbReference>
<keyword evidence="3" id="KW-0547">Nucleotide-binding</keyword>
<name>A0A7S0N025_9CHLO</name>
<protein>
    <recommendedName>
        <fullName evidence="7">CP-type G domain-containing protein</fullName>
    </recommendedName>
</protein>
<feature type="domain" description="CP-type G" evidence="7">
    <location>
        <begin position="175"/>
        <end position="379"/>
    </location>
</feature>
<gene>
    <name evidence="8" type="ORF">POBO1169_LOCUS3371</name>
</gene>
<sequence length="633" mass="70750">MGFQKHSRKKGANVSGSANAPGRLLVNMIQKRRATGPGVDGNESMLKQKHTTEIHEDGPSMLSVVENNDLTEFLEIADLSERDFTAERRNCVVVEDEHEKISAHDVAAKAAAKAMLEHGELMRCPRRPPWTNDMAADELAHRERESFLVWRRALATVEEMQGNVLTPFEKNLEVWRQLWRVLERSHLVVQVVDARDPLMYRCEDVEAYCRELCPNKVPVLLLNKADLLSDELRLQWAKYFTDRGVKYYFWSAVDATAELERLAKDATGPEERPKTEREQNPYPCDVLGREELMEELERAAEAAATANGTLPHPREGEPRRPVVAGFIGYPNVGKSSTLNALIGVKKASVAATPGKTKHFQTINIHEDFMLCDCPGLVFPSFATSKAEMAVSGLVPIDRLTDIRAPIDVIGQRAPRQYMEALYSMRLPRPEEHEDQRRPATGAELLRAFALSRHYVAGSGLPDETRAGRTLLRDYRDGKILVCRLPPTDEHDDHFGAAFWSPRLVPKHSKQQERLDSSRAASVLELEDDLMLSDMHGLSLGGRQNCQTGIIKGNQDVQDAFGLTGGLASKQMAEQEEYLVRQAEKGKQTRAAHKFNKKLPRTKGNRGQVQDASGDGGGFVYGKKGGLMPATVQY</sequence>
<dbReference type="EMBL" id="HBFA01006511">
    <property type="protein sequence ID" value="CAD8654263.1"/>
    <property type="molecule type" value="Transcribed_RNA"/>
</dbReference>
<evidence type="ECO:0000259" key="7">
    <source>
        <dbReference type="PROSITE" id="PS51721"/>
    </source>
</evidence>
<keyword evidence="2" id="KW-0963">Cytoplasm</keyword>
<dbReference type="AlphaFoldDB" id="A0A7S0N025"/>
<dbReference type="InterPro" id="IPR030378">
    <property type="entry name" value="G_CP_dom"/>
</dbReference>
<evidence type="ECO:0000256" key="1">
    <source>
        <dbReference type="ARBA" id="ARBA00004496"/>
    </source>
</evidence>
<keyword evidence="5" id="KW-0342">GTP-binding</keyword>
<dbReference type="InterPro" id="IPR027417">
    <property type="entry name" value="P-loop_NTPase"/>
</dbReference>
<evidence type="ECO:0000256" key="4">
    <source>
        <dbReference type="ARBA" id="ARBA00022801"/>
    </source>
</evidence>
<comment type="subcellular location">
    <subcellularLocation>
        <location evidence="1">Cytoplasm</location>
    </subcellularLocation>
</comment>
<dbReference type="GO" id="GO:0005525">
    <property type="term" value="F:GTP binding"/>
    <property type="evidence" value="ECO:0007669"/>
    <property type="project" value="UniProtKB-KW"/>
</dbReference>
<dbReference type="SUPFAM" id="SSF52540">
    <property type="entry name" value="P-loop containing nucleoside triphosphate hydrolases"/>
    <property type="match status" value="1"/>
</dbReference>
<dbReference type="PANTHER" id="PTHR45709">
    <property type="entry name" value="LARGE SUBUNIT GTPASE 1 HOMOLOG-RELATED"/>
    <property type="match status" value="1"/>
</dbReference>
<organism evidence="8">
    <name type="scientific">Pyramimonas obovata</name>
    <dbReference type="NCBI Taxonomy" id="1411642"/>
    <lineage>
        <taxon>Eukaryota</taxon>
        <taxon>Viridiplantae</taxon>
        <taxon>Chlorophyta</taxon>
        <taxon>Pyramimonadophyceae</taxon>
        <taxon>Pyramimonadales</taxon>
        <taxon>Pyramimonadaceae</taxon>
        <taxon>Pyramimonas</taxon>
        <taxon>Pyramimonas incertae sedis</taxon>
    </lineage>
</organism>
<dbReference type="GO" id="GO:0003924">
    <property type="term" value="F:GTPase activity"/>
    <property type="evidence" value="ECO:0007669"/>
    <property type="project" value="InterPro"/>
</dbReference>
<evidence type="ECO:0000256" key="3">
    <source>
        <dbReference type="ARBA" id="ARBA00022741"/>
    </source>
</evidence>
<dbReference type="InterPro" id="IPR006073">
    <property type="entry name" value="GTP-bd"/>
</dbReference>
<accession>A0A7S0N025</accession>
<dbReference type="InterPro" id="IPR043358">
    <property type="entry name" value="GNL1-like"/>
</dbReference>
<keyword evidence="4" id="KW-0378">Hydrolase</keyword>
<dbReference type="PROSITE" id="PS51721">
    <property type="entry name" value="G_CP"/>
    <property type="match status" value="1"/>
</dbReference>
<dbReference type="GO" id="GO:0005829">
    <property type="term" value="C:cytosol"/>
    <property type="evidence" value="ECO:0007669"/>
    <property type="project" value="TreeGrafter"/>
</dbReference>
<feature type="region of interest" description="Disordered" evidence="6">
    <location>
        <begin position="300"/>
        <end position="319"/>
    </location>
</feature>
<dbReference type="CDD" id="cd01857">
    <property type="entry name" value="HSR1_MMR1"/>
    <property type="match status" value="1"/>
</dbReference>
<evidence type="ECO:0000256" key="5">
    <source>
        <dbReference type="ARBA" id="ARBA00023134"/>
    </source>
</evidence>
<dbReference type="PANTHER" id="PTHR45709:SF2">
    <property type="entry name" value="LARGE SUBUNIT GTPASE 1 HOMOLOG"/>
    <property type="match status" value="1"/>
</dbReference>
<proteinExistence type="predicted"/>
<evidence type="ECO:0000256" key="6">
    <source>
        <dbReference type="SAM" id="MobiDB-lite"/>
    </source>
</evidence>
<dbReference type="Gene3D" id="3.40.50.300">
    <property type="entry name" value="P-loop containing nucleotide triphosphate hydrolases"/>
    <property type="match status" value="1"/>
</dbReference>
<feature type="region of interest" description="Disordered" evidence="6">
    <location>
        <begin position="595"/>
        <end position="614"/>
    </location>
</feature>